<dbReference type="InterPro" id="IPR032710">
    <property type="entry name" value="NTF2-like_dom_sf"/>
</dbReference>
<protein>
    <recommendedName>
        <fullName evidence="3">DUF4878 domain-containing protein</fullName>
    </recommendedName>
</protein>
<evidence type="ECO:0000313" key="2">
    <source>
        <dbReference type="Proteomes" id="UP001500326"/>
    </source>
</evidence>
<proteinExistence type="predicted"/>
<gene>
    <name evidence="1" type="ORF">GCM10009777_30860</name>
</gene>
<accession>A0ABN2SVJ1</accession>
<dbReference type="Proteomes" id="UP001500326">
    <property type="component" value="Unassembled WGS sequence"/>
</dbReference>
<dbReference type="EMBL" id="BAAAOH010000001">
    <property type="protein sequence ID" value="GAA1993129.1"/>
    <property type="molecule type" value="Genomic_DNA"/>
</dbReference>
<dbReference type="SUPFAM" id="SSF54427">
    <property type="entry name" value="NTF2-like"/>
    <property type="match status" value="1"/>
</dbReference>
<dbReference type="RefSeq" id="WP_344064201.1">
    <property type="nucleotide sequence ID" value="NZ_BAAAOH010000001.1"/>
</dbReference>
<sequence>MNRGAVIAIAAAAVVLVVAGGVTAWILTRPPGPEAVAERYLQALSDGDFGTIEGLLAERDEGLDAVGAALAGATGFISDYSFQIENESDAARTVRADVELDGEPAVVGFGLVQQDGGWKIDGDYLASLEAQTMIGDAVRVGGELFPAATPIPLLPAVYPVVAAPAGLVVGEGIAVVSNEAPVTVTIDATVSPDATARAQEQLDAYADACAAPADAVPANCGVRVPWAADLATLNSITFRIDAYPAVTIGDDGQTFAAVDGEIVATAQGTTRAGQPGTFTYRADDWALRGTVEFTGDEMVLAVR</sequence>
<evidence type="ECO:0008006" key="3">
    <source>
        <dbReference type="Google" id="ProtNLM"/>
    </source>
</evidence>
<keyword evidence="2" id="KW-1185">Reference proteome</keyword>
<evidence type="ECO:0000313" key="1">
    <source>
        <dbReference type="EMBL" id="GAA1993129.1"/>
    </source>
</evidence>
<organism evidence="1 2">
    <name type="scientific">Microbacterium pumilum</name>
    <dbReference type="NCBI Taxonomy" id="344165"/>
    <lineage>
        <taxon>Bacteria</taxon>
        <taxon>Bacillati</taxon>
        <taxon>Actinomycetota</taxon>
        <taxon>Actinomycetes</taxon>
        <taxon>Micrococcales</taxon>
        <taxon>Microbacteriaceae</taxon>
        <taxon>Microbacterium</taxon>
    </lineage>
</organism>
<comment type="caution">
    <text evidence="1">The sequence shown here is derived from an EMBL/GenBank/DDBJ whole genome shotgun (WGS) entry which is preliminary data.</text>
</comment>
<reference evidence="1 2" key="1">
    <citation type="journal article" date="2019" name="Int. J. Syst. Evol. Microbiol.">
        <title>The Global Catalogue of Microorganisms (GCM) 10K type strain sequencing project: providing services to taxonomists for standard genome sequencing and annotation.</title>
        <authorList>
            <consortium name="The Broad Institute Genomics Platform"/>
            <consortium name="The Broad Institute Genome Sequencing Center for Infectious Disease"/>
            <person name="Wu L."/>
            <person name="Ma J."/>
        </authorList>
    </citation>
    <scope>NUCLEOTIDE SEQUENCE [LARGE SCALE GENOMIC DNA]</scope>
    <source>
        <strain evidence="1 2">JCM 14902</strain>
    </source>
</reference>
<name>A0ABN2SVJ1_9MICO</name>